<dbReference type="Proteomes" id="UP001642720">
    <property type="component" value="Unassembled WGS sequence"/>
</dbReference>
<evidence type="ECO:0000256" key="1">
    <source>
        <dbReference type="SAM" id="MobiDB-lite"/>
    </source>
</evidence>
<evidence type="ECO:0000313" key="2">
    <source>
        <dbReference type="EMBL" id="TFB00739.1"/>
    </source>
</evidence>
<feature type="compositionally biased region" description="Basic and acidic residues" evidence="1">
    <location>
        <begin position="46"/>
        <end position="73"/>
    </location>
</feature>
<gene>
    <name evidence="2" type="ORF">CCMA1212_007473</name>
</gene>
<sequence>MPSKGEVEPLSAGAANRRAIDHAKGGSSTGIEGIARAASGGCDEQGGERRGEERRGKGNTRRRTEDDEEEKKGNAQTGQDRTGQDRTQQSVDDAGQGRDAVRKQLLQDGEPVNAGQRVKRGDVWCKASTVLESAALCC</sequence>
<organism evidence="2 3">
    <name type="scientific">Trichoderma ghanense</name>
    <dbReference type="NCBI Taxonomy" id="65468"/>
    <lineage>
        <taxon>Eukaryota</taxon>
        <taxon>Fungi</taxon>
        <taxon>Dikarya</taxon>
        <taxon>Ascomycota</taxon>
        <taxon>Pezizomycotina</taxon>
        <taxon>Sordariomycetes</taxon>
        <taxon>Hypocreomycetidae</taxon>
        <taxon>Hypocreales</taxon>
        <taxon>Hypocreaceae</taxon>
        <taxon>Trichoderma</taxon>
    </lineage>
</organism>
<feature type="compositionally biased region" description="Polar residues" evidence="1">
    <location>
        <begin position="74"/>
        <end position="91"/>
    </location>
</feature>
<comment type="caution">
    <text evidence="2">The sequence shown here is derived from an EMBL/GenBank/DDBJ whole genome shotgun (WGS) entry which is preliminary data.</text>
</comment>
<evidence type="ECO:0000313" key="3">
    <source>
        <dbReference type="Proteomes" id="UP001642720"/>
    </source>
</evidence>
<keyword evidence="3" id="KW-1185">Reference proteome</keyword>
<reference evidence="2 3" key="1">
    <citation type="submission" date="2018-01" db="EMBL/GenBank/DDBJ databases">
        <title>Genome characterization of the sugarcane-associated fungus Trichoderma ghanense CCMA-1212 and their application in lignocelulose bioconversion.</title>
        <authorList>
            <person name="Steindorff A.S."/>
            <person name="Mendes T.D."/>
            <person name="Vilela E.S.D."/>
            <person name="Rodrigues D.S."/>
            <person name="Formighieri E.F."/>
            <person name="Melo I.S."/>
            <person name="Favaro L.C.L."/>
        </authorList>
    </citation>
    <scope>NUCLEOTIDE SEQUENCE [LARGE SCALE GENOMIC DNA]</scope>
    <source>
        <strain evidence="2 3">CCMA-1212</strain>
    </source>
</reference>
<dbReference type="GeneID" id="300579091"/>
<proteinExistence type="predicted"/>
<dbReference type="EMBL" id="PPTA01000010">
    <property type="protein sequence ID" value="TFB00739.1"/>
    <property type="molecule type" value="Genomic_DNA"/>
</dbReference>
<dbReference type="RefSeq" id="XP_073556940.1">
    <property type="nucleotide sequence ID" value="XM_073704641.1"/>
</dbReference>
<name>A0ABY2GYH6_9HYPO</name>
<accession>A0ABY2GYH6</accession>
<protein>
    <submittedName>
        <fullName evidence="2">Uncharacterized protein</fullName>
    </submittedName>
</protein>
<feature type="region of interest" description="Disordered" evidence="1">
    <location>
        <begin position="1"/>
        <end position="117"/>
    </location>
</feature>